<feature type="non-terminal residue" evidence="1">
    <location>
        <position position="1"/>
    </location>
</feature>
<gene>
    <name evidence="1" type="ORF">RPERSI_LOCUS11355</name>
</gene>
<accession>A0ACA9PTS2</accession>
<protein>
    <submittedName>
        <fullName evidence="1">30806_t:CDS:1</fullName>
    </submittedName>
</protein>
<reference evidence="1" key="1">
    <citation type="submission" date="2021-06" db="EMBL/GenBank/DDBJ databases">
        <authorList>
            <person name="Kallberg Y."/>
            <person name="Tangrot J."/>
            <person name="Rosling A."/>
        </authorList>
    </citation>
    <scope>NUCLEOTIDE SEQUENCE</scope>
    <source>
        <strain evidence="1">MA461A</strain>
    </source>
</reference>
<organism evidence="1 2">
    <name type="scientific">Racocetra persica</name>
    <dbReference type="NCBI Taxonomy" id="160502"/>
    <lineage>
        <taxon>Eukaryota</taxon>
        <taxon>Fungi</taxon>
        <taxon>Fungi incertae sedis</taxon>
        <taxon>Mucoromycota</taxon>
        <taxon>Glomeromycotina</taxon>
        <taxon>Glomeromycetes</taxon>
        <taxon>Diversisporales</taxon>
        <taxon>Gigasporaceae</taxon>
        <taxon>Racocetra</taxon>
    </lineage>
</organism>
<sequence length="72" mass="8415">EVSSRKIPFINKIELALEILKDIKEVNQLRVLYIKESPVKILEIDKHSIVDDNEKSQLINFDNLPEARNEVE</sequence>
<keyword evidence="2" id="KW-1185">Reference proteome</keyword>
<name>A0ACA9PTS2_9GLOM</name>
<evidence type="ECO:0000313" key="1">
    <source>
        <dbReference type="EMBL" id="CAG8721750.1"/>
    </source>
</evidence>
<dbReference type="EMBL" id="CAJVQC010023315">
    <property type="protein sequence ID" value="CAG8721750.1"/>
    <property type="molecule type" value="Genomic_DNA"/>
</dbReference>
<comment type="caution">
    <text evidence="1">The sequence shown here is derived from an EMBL/GenBank/DDBJ whole genome shotgun (WGS) entry which is preliminary data.</text>
</comment>
<dbReference type="Proteomes" id="UP000789920">
    <property type="component" value="Unassembled WGS sequence"/>
</dbReference>
<feature type="non-terminal residue" evidence="1">
    <location>
        <position position="72"/>
    </location>
</feature>
<proteinExistence type="predicted"/>
<evidence type="ECO:0000313" key="2">
    <source>
        <dbReference type="Proteomes" id="UP000789920"/>
    </source>
</evidence>